<name>A0A0E3LPJ8_METBA</name>
<dbReference type="EMBL" id="CP009530">
    <property type="protein sequence ID" value="AKB56646.1"/>
    <property type="molecule type" value="Genomic_DNA"/>
</dbReference>
<dbReference type="Proteomes" id="UP000033079">
    <property type="component" value="Chromosome"/>
</dbReference>
<dbReference type="AlphaFoldDB" id="A0A0E3LPJ8"/>
<protein>
    <submittedName>
        <fullName evidence="1">Uncharacterized protein</fullName>
    </submittedName>
</protein>
<gene>
    <name evidence="1" type="ORF">MSBR2_0130</name>
</gene>
<dbReference type="PATRIC" id="fig|1434106.5.peg.130"/>
<dbReference type="HOGENOM" id="CLU_2820786_0_0_2"/>
<evidence type="ECO:0000313" key="2">
    <source>
        <dbReference type="Proteomes" id="UP000033079"/>
    </source>
</evidence>
<organism evidence="1 2">
    <name type="scientific">Methanosarcina barkeri 227</name>
    <dbReference type="NCBI Taxonomy" id="1434106"/>
    <lineage>
        <taxon>Archaea</taxon>
        <taxon>Methanobacteriati</taxon>
        <taxon>Methanobacteriota</taxon>
        <taxon>Stenosarchaea group</taxon>
        <taxon>Methanomicrobia</taxon>
        <taxon>Methanosarcinales</taxon>
        <taxon>Methanosarcinaceae</taxon>
        <taxon>Methanosarcina</taxon>
    </lineage>
</organism>
<dbReference type="KEGG" id="mbar:MSBR2_0130"/>
<proteinExistence type="predicted"/>
<evidence type="ECO:0000313" key="1">
    <source>
        <dbReference type="EMBL" id="AKB56646.1"/>
    </source>
</evidence>
<accession>A0A0E3LPJ8</accession>
<sequence>MQVVWQFNFRAKYVKNKVSEAFKSKKGIAILPIVFVGQPLNARVFSGVFVTLRALDVIKLINPYRN</sequence>
<reference evidence="1 2" key="1">
    <citation type="submission" date="2014-07" db="EMBL/GenBank/DDBJ databases">
        <title>Methanogenic archaea and the global carbon cycle.</title>
        <authorList>
            <person name="Henriksen J.R."/>
            <person name="Luke J."/>
            <person name="Reinhart S."/>
            <person name="Benedict M.N."/>
            <person name="Youngblut N.D."/>
            <person name="Metcalf M.E."/>
            <person name="Whitaker R.J."/>
            <person name="Metcalf W.W."/>
        </authorList>
    </citation>
    <scope>NUCLEOTIDE SEQUENCE [LARGE SCALE GENOMIC DNA]</scope>
    <source>
        <strain evidence="1 2">227</strain>
    </source>
</reference>